<evidence type="ECO:0000313" key="3">
    <source>
        <dbReference type="Proteomes" id="UP000242254"/>
    </source>
</evidence>
<dbReference type="EMBL" id="KZ303847">
    <property type="protein sequence ID" value="PHZ13534.1"/>
    <property type="molecule type" value="Genomic_DNA"/>
</dbReference>
<evidence type="ECO:0000256" key="1">
    <source>
        <dbReference type="SAM" id="Phobius"/>
    </source>
</evidence>
<organism evidence="2 3">
    <name type="scientific">Rhizopus microsporus ATCC 52813</name>
    <dbReference type="NCBI Taxonomy" id="1340429"/>
    <lineage>
        <taxon>Eukaryota</taxon>
        <taxon>Fungi</taxon>
        <taxon>Fungi incertae sedis</taxon>
        <taxon>Mucoromycota</taxon>
        <taxon>Mucoromycotina</taxon>
        <taxon>Mucoromycetes</taxon>
        <taxon>Mucorales</taxon>
        <taxon>Mucorineae</taxon>
        <taxon>Rhizopodaceae</taxon>
        <taxon>Rhizopus</taxon>
    </lineage>
</organism>
<keyword evidence="1" id="KW-0812">Transmembrane</keyword>
<keyword evidence="3" id="KW-1185">Reference proteome</keyword>
<keyword evidence="1" id="KW-1133">Transmembrane helix</keyword>
<sequence length="102" mass="11754">MTVIRFLKMIGPFFFLLLSFLLFPFFFFFIPFKMTLLSFLLLFPLFILHSVHCGAFISSNPVILYSNGTISQWNTAYIKAEEFKSIITFDNLVQPPSAGLEV</sequence>
<reference evidence="2 3" key="1">
    <citation type="journal article" date="2016" name="Proc. Natl. Acad. Sci. U.S.A.">
        <title>Lipid metabolic changes in an early divergent fungus govern the establishment of a mutualistic symbiosis with endobacteria.</title>
        <authorList>
            <person name="Lastovetsky O.A."/>
            <person name="Gaspar M.L."/>
            <person name="Mondo S.J."/>
            <person name="LaButti K.M."/>
            <person name="Sandor L."/>
            <person name="Grigoriev I.V."/>
            <person name="Henry S.A."/>
            <person name="Pawlowska T.E."/>
        </authorList>
    </citation>
    <scope>NUCLEOTIDE SEQUENCE [LARGE SCALE GENOMIC DNA]</scope>
    <source>
        <strain evidence="2 3">ATCC 52813</strain>
    </source>
</reference>
<dbReference type="AlphaFoldDB" id="A0A2G4SXQ9"/>
<dbReference type="Proteomes" id="UP000242254">
    <property type="component" value="Unassembled WGS sequence"/>
</dbReference>
<feature type="transmembrane region" description="Helical" evidence="1">
    <location>
        <begin position="36"/>
        <end position="57"/>
    </location>
</feature>
<name>A0A2G4SXQ9_RHIZD</name>
<keyword evidence="1" id="KW-0472">Membrane</keyword>
<protein>
    <submittedName>
        <fullName evidence="2">Uncharacterized protein</fullName>
    </submittedName>
</protein>
<evidence type="ECO:0000313" key="2">
    <source>
        <dbReference type="EMBL" id="PHZ13534.1"/>
    </source>
</evidence>
<proteinExistence type="predicted"/>
<feature type="transmembrane region" description="Helical" evidence="1">
    <location>
        <begin position="12"/>
        <end position="30"/>
    </location>
</feature>
<dbReference type="STRING" id="1340429.A0A2G4SXQ9"/>
<gene>
    <name evidence="2" type="ORF">RHIMIDRAFT_121264</name>
</gene>
<dbReference type="RefSeq" id="XP_023467242.1">
    <property type="nucleotide sequence ID" value="XM_023605410.1"/>
</dbReference>
<dbReference type="GeneID" id="35436400"/>
<accession>A0A2G4SXQ9</accession>